<dbReference type="Gene3D" id="2.10.25.10">
    <property type="entry name" value="Laminin"/>
    <property type="match status" value="1"/>
</dbReference>
<dbReference type="InParanoid" id="A0A1X2HL11"/>
<name>A0A1X2HL11_SYNRA</name>
<feature type="domain" description="EGF-like" evidence="1">
    <location>
        <begin position="70"/>
        <end position="81"/>
    </location>
</feature>
<dbReference type="PROSITE" id="PS00022">
    <property type="entry name" value="EGF_1"/>
    <property type="match status" value="1"/>
</dbReference>
<accession>A0A1X2HL11</accession>
<comment type="caution">
    <text evidence="2">The sequence shown here is derived from an EMBL/GenBank/DDBJ whole genome shotgun (WGS) entry which is preliminary data.</text>
</comment>
<gene>
    <name evidence="2" type="ORF">BCR43DRAFT_128402</name>
</gene>
<dbReference type="OrthoDB" id="66620at2759"/>
<protein>
    <recommendedName>
        <fullName evidence="1">EGF-like domain-containing protein</fullName>
    </recommendedName>
</protein>
<keyword evidence="3" id="KW-1185">Reference proteome</keyword>
<evidence type="ECO:0000313" key="2">
    <source>
        <dbReference type="EMBL" id="ORY99964.1"/>
    </source>
</evidence>
<evidence type="ECO:0000259" key="1">
    <source>
        <dbReference type="PROSITE" id="PS00022"/>
    </source>
</evidence>
<dbReference type="InterPro" id="IPR000742">
    <property type="entry name" value="EGF"/>
</dbReference>
<organism evidence="2 3">
    <name type="scientific">Syncephalastrum racemosum</name>
    <name type="common">Filamentous fungus</name>
    <dbReference type="NCBI Taxonomy" id="13706"/>
    <lineage>
        <taxon>Eukaryota</taxon>
        <taxon>Fungi</taxon>
        <taxon>Fungi incertae sedis</taxon>
        <taxon>Mucoromycota</taxon>
        <taxon>Mucoromycotina</taxon>
        <taxon>Mucoromycetes</taxon>
        <taxon>Mucorales</taxon>
        <taxon>Syncephalastraceae</taxon>
        <taxon>Syncephalastrum</taxon>
    </lineage>
</organism>
<dbReference type="STRING" id="13706.A0A1X2HL11"/>
<reference evidence="2 3" key="1">
    <citation type="submission" date="2016-07" db="EMBL/GenBank/DDBJ databases">
        <title>Pervasive Adenine N6-methylation of Active Genes in Fungi.</title>
        <authorList>
            <consortium name="DOE Joint Genome Institute"/>
            <person name="Mondo S.J."/>
            <person name="Dannebaum R.O."/>
            <person name="Kuo R.C."/>
            <person name="Labutti K."/>
            <person name="Haridas S."/>
            <person name="Kuo A."/>
            <person name="Salamov A."/>
            <person name="Ahrendt S.R."/>
            <person name="Lipzen A."/>
            <person name="Sullivan W."/>
            <person name="Andreopoulos W.B."/>
            <person name="Clum A."/>
            <person name="Lindquist E."/>
            <person name="Daum C."/>
            <person name="Ramamoorthy G.K."/>
            <person name="Gryganskyi A."/>
            <person name="Culley D."/>
            <person name="Magnuson J.K."/>
            <person name="James T.Y."/>
            <person name="O'Malley M.A."/>
            <person name="Stajich J.E."/>
            <person name="Spatafora J.W."/>
            <person name="Visel A."/>
            <person name="Grigoriev I.V."/>
        </authorList>
    </citation>
    <scope>NUCLEOTIDE SEQUENCE [LARGE SCALE GENOMIC DNA]</scope>
    <source>
        <strain evidence="2 3">NRRL 2496</strain>
    </source>
</reference>
<sequence>MTRLLSKRQCPECPPCFNCQLPTDTCTNAGQCDPSGVCHCPAGWGGLDCSQPLCGSLASPDRDPRTGEHCACDNGWGGVNCNVCQNDQVCQGIKGSNATCIKSAIGLKSMHAWCDTTSK</sequence>
<evidence type="ECO:0000313" key="3">
    <source>
        <dbReference type="Proteomes" id="UP000242180"/>
    </source>
</evidence>
<dbReference type="EMBL" id="MCGN01000002">
    <property type="protein sequence ID" value="ORY99964.1"/>
    <property type="molecule type" value="Genomic_DNA"/>
</dbReference>
<dbReference type="AlphaFoldDB" id="A0A1X2HL11"/>
<proteinExistence type="predicted"/>
<dbReference type="Proteomes" id="UP000242180">
    <property type="component" value="Unassembled WGS sequence"/>
</dbReference>